<evidence type="ECO:0000256" key="2">
    <source>
        <dbReference type="ARBA" id="ARBA00006171"/>
    </source>
</evidence>
<dbReference type="InParanoid" id="A0A545AJA5"/>
<dbReference type="EMBL" id="VIRS01000027">
    <property type="protein sequence ID" value="TQS41398.1"/>
    <property type="molecule type" value="Genomic_DNA"/>
</dbReference>
<dbReference type="InterPro" id="IPR006439">
    <property type="entry name" value="HAD-SF_hydro_IA"/>
</dbReference>
<dbReference type="InterPro" id="IPR036412">
    <property type="entry name" value="HAD-like_sf"/>
</dbReference>
<dbReference type="AlphaFoldDB" id="A0A545AJA5"/>
<dbReference type="GO" id="GO:0046872">
    <property type="term" value="F:metal ion binding"/>
    <property type="evidence" value="ECO:0007669"/>
    <property type="project" value="UniProtKB-KW"/>
</dbReference>
<comment type="similarity">
    <text evidence="2">Belongs to the HAD-like hydrolase superfamily. CbbY/CbbZ/Gph/YieH family.</text>
</comment>
<dbReference type="Proteomes" id="UP000317982">
    <property type="component" value="Unassembled WGS sequence"/>
</dbReference>
<evidence type="ECO:0000256" key="1">
    <source>
        <dbReference type="ARBA" id="ARBA00001946"/>
    </source>
</evidence>
<dbReference type="Gene3D" id="3.40.50.1000">
    <property type="entry name" value="HAD superfamily/HAD-like"/>
    <property type="match status" value="1"/>
</dbReference>
<dbReference type="SFLD" id="SFLDS00003">
    <property type="entry name" value="Haloacid_Dehalogenase"/>
    <property type="match status" value="1"/>
</dbReference>
<protein>
    <submittedName>
        <fullName evidence="5">HAD family phosphatase</fullName>
    </submittedName>
</protein>
<proteinExistence type="inferred from homology"/>
<dbReference type="SUPFAM" id="SSF56784">
    <property type="entry name" value="HAD-like"/>
    <property type="match status" value="1"/>
</dbReference>
<evidence type="ECO:0000256" key="3">
    <source>
        <dbReference type="ARBA" id="ARBA00022723"/>
    </source>
</evidence>
<evidence type="ECO:0000313" key="6">
    <source>
        <dbReference type="Proteomes" id="UP000317982"/>
    </source>
</evidence>
<name>A0A545AJA5_9ACTN</name>
<dbReference type="SFLD" id="SFLDG01135">
    <property type="entry name" value="C1.5.6:_HAD__Beta-PGM__Phospha"/>
    <property type="match status" value="1"/>
</dbReference>
<dbReference type="PANTHER" id="PTHR46193">
    <property type="entry name" value="6-PHOSPHOGLUCONATE PHOSPHATASE"/>
    <property type="match status" value="1"/>
</dbReference>
<dbReference type="InterPro" id="IPR023198">
    <property type="entry name" value="PGP-like_dom2"/>
</dbReference>
<sequence length="220" mass="22975">MGAVRAAKLVIFDCDGVLVDSERLIQEVDMAMIGRLGWPITRDEIFAEHLGRSEAAIIANIERRVGRPVPADFISAKAAAYDSILRSRLVAVAGVSEAITLLRSGGARLCVASSSGHARIRLSLDLTGLRTFFADDQIFSAEDVAHGKPAPDLFLLAASRMSTSAQRCVVAEDSPAGVAAAKAAGMRVVGYCGLTPAGLLGDADLLVSQMTDLPAAIAAL</sequence>
<dbReference type="Gene3D" id="1.10.150.240">
    <property type="entry name" value="Putative phosphatase, domain 2"/>
    <property type="match status" value="1"/>
</dbReference>
<dbReference type="InterPro" id="IPR051600">
    <property type="entry name" value="Beta-PGM-like"/>
</dbReference>
<gene>
    <name evidence="5" type="ORF">FL583_29870</name>
</gene>
<dbReference type="OrthoDB" id="9812856at2"/>
<dbReference type="SFLD" id="SFLDG01129">
    <property type="entry name" value="C1.5:_HAD__Beta-PGM__Phosphata"/>
    <property type="match status" value="1"/>
</dbReference>
<evidence type="ECO:0000313" key="5">
    <source>
        <dbReference type="EMBL" id="TQS41398.1"/>
    </source>
</evidence>
<keyword evidence="4" id="KW-0460">Magnesium</keyword>
<organism evidence="5 6">
    <name type="scientific">Cryptosporangium phraense</name>
    <dbReference type="NCBI Taxonomy" id="2593070"/>
    <lineage>
        <taxon>Bacteria</taxon>
        <taxon>Bacillati</taxon>
        <taxon>Actinomycetota</taxon>
        <taxon>Actinomycetes</taxon>
        <taxon>Cryptosporangiales</taxon>
        <taxon>Cryptosporangiaceae</taxon>
        <taxon>Cryptosporangium</taxon>
    </lineage>
</organism>
<dbReference type="PANTHER" id="PTHR46193:SF10">
    <property type="entry name" value="6-PHOSPHOGLUCONATE PHOSPHATASE"/>
    <property type="match status" value="1"/>
</dbReference>
<comment type="cofactor">
    <cofactor evidence="1">
        <name>Mg(2+)</name>
        <dbReference type="ChEBI" id="CHEBI:18420"/>
    </cofactor>
</comment>
<evidence type="ECO:0000256" key="4">
    <source>
        <dbReference type="ARBA" id="ARBA00022842"/>
    </source>
</evidence>
<keyword evidence="3" id="KW-0479">Metal-binding</keyword>
<comment type="caution">
    <text evidence="5">The sequence shown here is derived from an EMBL/GenBank/DDBJ whole genome shotgun (WGS) entry which is preliminary data.</text>
</comment>
<dbReference type="NCBIfam" id="TIGR01509">
    <property type="entry name" value="HAD-SF-IA-v3"/>
    <property type="match status" value="1"/>
</dbReference>
<dbReference type="GO" id="GO:0003824">
    <property type="term" value="F:catalytic activity"/>
    <property type="evidence" value="ECO:0007669"/>
    <property type="project" value="UniProtKB-ARBA"/>
</dbReference>
<keyword evidence="6" id="KW-1185">Reference proteome</keyword>
<accession>A0A545AJA5</accession>
<dbReference type="InterPro" id="IPR023214">
    <property type="entry name" value="HAD_sf"/>
</dbReference>
<dbReference type="Pfam" id="PF13419">
    <property type="entry name" value="HAD_2"/>
    <property type="match status" value="1"/>
</dbReference>
<reference evidence="5 6" key="1">
    <citation type="submission" date="2019-07" db="EMBL/GenBank/DDBJ databases">
        <title>Cryptosporangium phraense sp. nov., isolated from plant litter.</title>
        <authorList>
            <person name="Suriyachadkun C."/>
        </authorList>
    </citation>
    <scope>NUCLEOTIDE SEQUENCE [LARGE SCALE GENOMIC DNA]</scope>
    <source>
        <strain evidence="5 6">A-T 5661</strain>
    </source>
</reference>
<dbReference type="InterPro" id="IPR041492">
    <property type="entry name" value="HAD_2"/>
</dbReference>